<dbReference type="PANTHER" id="PTHR11731">
    <property type="entry name" value="PROTEASE FAMILY S9B,C DIPEPTIDYL-PEPTIDASE IV-RELATED"/>
    <property type="match status" value="1"/>
</dbReference>
<organism evidence="5 6">
    <name type="scientific">Dibothriocephalus latus</name>
    <name type="common">Fish tapeworm</name>
    <name type="synonym">Diphyllobothrium latum</name>
    <dbReference type="NCBI Taxonomy" id="60516"/>
    <lineage>
        <taxon>Eukaryota</taxon>
        <taxon>Metazoa</taxon>
        <taxon>Spiralia</taxon>
        <taxon>Lophotrochozoa</taxon>
        <taxon>Platyhelminthes</taxon>
        <taxon>Cestoda</taxon>
        <taxon>Eucestoda</taxon>
        <taxon>Diphyllobothriidea</taxon>
        <taxon>Diphyllobothriidae</taxon>
        <taxon>Dibothriocephalus</taxon>
    </lineage>
</organism>
<keyword evidence="1" id="KW-0031">Aminopeptidase</keyword>
<protein>
    <recommendedName>
        <fullName evidence="4">Dipeptidylpeptidase IV N-terminal domain-containing protein</fullName>
    </recommendedName>
</protein>
<keyword evidence="1" id="KW-0378">Hydrolase</keyword>
<keyword evidence="1" id="KW-0645">Protease</keyword>
<accession>A0A3P7LIH0</accession>
<evidence type="ECO:0000313" key="6">
    <source>
        <dbReference type="Proteomes" id="UP000281553"/>
    </source>
</evidence>
<dbReference type="GO" id="GO:0004177">
    <property type="term" value="F:aminopeptidase activity"/>
    <property type="evidence" value="ECO:0007669"/>
    <property type="project" value="UniProtKB-KW"/>
</dbReference>
<dbReference type="Pfam" id="PF00930">
    <property type="entry name" value="DPPIV_N"/>
    <property type="match status" value="1"/>
</dbReference>
<dbReference type="OrthoDB" id="16520at2759"/>
<proteinExistence type="predicted"/>
<keyword evidence="6" id="KW-1185">Reference proteome</keyword>
<dbReference type="GO" id="GO:0008236">
    <property type="term" value="F:serine-type peptidase activity"/>
    <property type="evidence" value="ECO:0007669"/>
    <property type="project" value="UniProtKB-KW"/>
</dbReference>
<gene>
    <name evidence="5" type="ORF">DILT_LOCUS9011</name>
</gene>
<dbReference type="Gene3D" id="2.140.10.30">
    <property type="entry name" value="Dipeptidylpeptidase IV, N-terminal domain"/>
    <property type="match status" value="1"/>
</dbReference>
<dbReference type="SUPFAM" id="SSF82171">
    <property type="entry name" value="DPP6 N-terminal domain-like"/>
    <property type="match status" value="1"/>
</dbReference>
<keyword evidence="2" id="KW-0720">Serine protease</keyword>
<evidence type="ECO:0000256" key="2">
    <source>
        <dbReference type="ARBA" id="ARBA00022825"/>
    </source>
</evidence>
<dbReference type="EMBL" id="UYRU01055788">
    <property type="protein sequence ID" value="VDN13180.1"/>
    <property type="molecule type" value="Genomic_DNA"/>
</dbReference>
<dbReference type="InterPro" id="IPR050278">
    <property type="entry name" value="Serine_Prot_S9B/DPPIV"/>
</dbReference>
<reference evidence="5 6" key="1">
    <citation type="submission" date="2018-11" db="EMBL/GenBank/DDBJ databases">
        <authorList>
            <consortium name="Pathogen Informatics"/>
        </authorList>
    </citation>
    <scope>NUCLEOTIDE SEQUENCE [LARGE SCALE GENOMIC DNA]</scope>
</reference>
<dbReference type="AlphaFoldDB" id="A0A3P7LIH0"/>
<dbReference type="GO" id="GO:0006508">
    <property type="term" value="P:proteolysis"/>
    <property type="evidence" value="ECO:0007669"/>
    <property type="project" value="InterPro"/>
</dbReference>
<dbReference type="InterPro" id="IPR002469">
    <property type="entry name" value="Peptidase_S9B_N"/>
</dbReference>
<keyword evidence="3" id="KW-0325">Glycoprotein</keyword>
<dbReference type="PANTHER" id="PTHR11731:SF200">
    <property type="entry name" value="DIPEPTIDYL PEPTIDASE 10, ISOFORM B"/>
    <property type="match status" value="1"/>
</dbReference>
<evidence type="ECO:0000313" key="5">
    <source>
        <dbReference type="EMBL" id="VDN13180.1"/>
    </source>
</evidence>
<evidence type="ECO:0000256" key="1">
    <source>
        <dbReference type="ARBA" id="ARBA00022438"/>
    </source>
</evidence>
<dbReference type="GO" id="GO:0008239">
    <property type="term" value="F:dipeptidyl-peptidase activity"/>
    <property type="evidence" value="ECO:0007669"/>
    <property type="project" value="TreeGrafter"/>
</dbReference>
<sequence>MVSSVGIDERTVLGFSHHMNALQLKRMALDYHDEIIRKQESYLCYFHWINANTFVTGWVNRVWTESWVVVGDCVSRTMRSVYSEKVQFGWSNTPNQALNMPVIENGGQSLLIVSPNYYSKPVYRGIARVFLNGSRVVHPQYPQWVHAPDYDVKDILYSNGDGEVFYLTSGHDPKELHLYVSVNSTSGICLTCDDPGCRFSSSRVSDDGQLVLQECLGLDVPTTVIKRIRRSTSSTEGPFINPPYTIGLPPVYLETVAIISNNSLLKEAYAKRAMPVTKFEQVTIRRGTKEELTLEVKFMHPPELVETHIVTYPLLLVT</sequence>
<dbReference type="Proteomes" id="UP000281553">
    <property type="component" value="Unassembled WGS sequence"/>
</dbReference>
<name>A0A3P7LIH0_DIBLA</name>
<dbReference type="GO" id="GO:0005886">
    <property type="term" value="C:plasma membrane"/>
    <property type="evidence" value="ECO:0007669"/>
    <property type="project" value="TreeGrafter"/>
</dbReference>
<feature type="domain" description="Dipeptidylpeptidase IV N-terminal" evidence="4">
    <location>
        <begin position="35"/>
        <end position="222"/>
    </location>
</feature>
<evidence type="ECO:0000259" key="4">
    <source>
        <dbReference type="Pfam" id="PF00930"/>
    </source>
</evidence>
<evidence type="ECO:0000256" key="3">
    <source>
        <dbReference type="ARBA" id="ARBA00023180"/>
    </source>
</evidence>